<name>A0A4Y9AC95_9BACI</name>
<dbReference type="OrthoDB" id="2964295at2"/>
<protein>
    <submittedName>
        <fullName evidence="2">DinB family protein</fullName>
    </submittedName>
</protein>
<organism evidence="2 3">
    <name type="scientific">Lentibacillus salicampi</name>
    <dbReference type="NCBI Taxonomy" id="175306"/>
    <lineage>
        <taxon>Bacteria</taxon>
        <taxon>Bacillati</taxon>
        <taxon>Bacillota</taxon>
        <taxon>Bacilli</taxon>
        <taxon>Bacillales</taxon>
        <taxon>Bacillaceae</taxon>
        <taxon>Lentibacillus</taxon>
    </lineage>
</organism>
<reference evidence="2 3" key="1">
    <citation type="submission" date="2019-03" db="EMBL/GenBank/DDBJ databases">
        <title>Genome sequence of Lentibacillus salicampi ATCC BAA-719.</title>
        <authorList>
            <person name="Maclea K.S."/>
            <person name="Simoes Junior M."/>
        </authorList>
    </citation>
    <scope>NUCLEOTIDE SEQUENCE [LARGE SCALE GENOMIC DNA]</scope>
    <source>
        <strain evidence="2 3">ATCC BAA-719</strain>
    </source>
</reference>
<proteinExistence type="predicted"/>
<dbReference type="AlphaFoldDB" id="A0A4Y9AC95"/>
<evidence type="ECO:0000313" key="2">
    <source>
        <dbReference type="EMBL" id="TFJ92922.1"/>
    </source>
</evidence>
<feature type="domain" description="DinB-like" evidence="1">
    <location>
        <begin position="18"/>
        <end position="155"/>
    </location>
</feature>
<dbReference type="Pfam" id="PF12867">
    <property type="entry name" value="DinB_2"/>
    <property type="match status" value="1"/>
</dbReference>
<dbReference type="InterPro" id="IPR024775">
    <property type="entry name" value="DinB-like"/>
</dbReference>
<keyword evidence="3" id="KW-1185">Reference proteome</keyword>
<dbReference type="Proteomes" id="UP000298484">
    <property type="component" value="Unassembled WGS sequence"/>
</dbReference>
<evidence type="ECO:0000259" key="1">
    <source>
        <dbReference type="Pfam" id="PF12867"/>
    </source>
</evidence>
<dbReference type="InterPro" id="IPR034660">
    <property type="entry name" value="DinB/YfiT-like"/>
</dbReference>
<sequence>MYTKEELMTDFENFNLYVKSLKTMEEIQFFEPIAEGKWSTAEIISHISFWDKYIRVETLPQMKLNADIESIEFEILNKQAANYALSGISQQHLLHKQLEARTQLVSDLRNKKEEDWFAPFSLNGEEVDQYSGYPHSIFNYIAGFVWHDNHHKQQIDRFLKEKGALNNIL</sequence>
<dbReference type="EMBL" id="SRHY01000013">
    <property type="protein sequence ID" value="TFJ92922.1"/>
    <property type="molecule type" value="Genomic_DNA"/>
</dbReference>
<accession>A0A4Y9AC95</accession>
<comment type="caution">
    <text evidence="2">The sequence shown here is derived from an EMBL/GenBank/DDBJ whole genome shotgun (WGS) entry which is preliminary data.</text>
</comment>
<gene>
    <name evidence="2" type="ORF">E4U82_09525</name>
</gene>
<dbReference type="Gene3D" id="1.20.120.450">
    <property type="entry name" value="dinb family like domain"/>
    <property type="match status" value="1"/>
</dbReference>
<dbReference type="RefSeq" id="WP_135109967.1">
    <property type="nucleotide sequence ID" value="NZ_SRHY01000013.1"/>
</dbReference>
<dbReference type="SUPFAM" id="SSF109854">
    <property type="entry name" value="DinB/YfiT-like putative metalloenzymes"/>
    <property type="match status" value="1"/>
</dbReference>
<evidence type="ECO:0000313" key="3">
    <source>
        <dbReference type="Proteomes" id="UP000298484"/>
    </source>
</evidence>